<feature type="transmembrane region" description="Helical" evidence="1">
    <location>
        <begin position="6"/>
        <end position="23"/>
    </location>
</feature>
<keyword evidence="3" id="KW-1185">Reference proteome</keyword>
<name>A0A9W9YN74_9CNID</name>
<keyword evidence="1" id="KW-0472">Membrane</keyword>
<dbReference type="OrthoDB" id="6022284at2759"/>
<evidence type="ECO:0000313" key="2">
    <source>
        <dbReference type="EMBL" id="KAJ7357593.1"/>
    </source>
</evidence>
<keyword evidence="1" id="KW-1133">Transmembrane helix</keyword>
<evidence type="ECO:0000313" key="3">
    <source>
        <dbReference type="Proteomes" id="UP001163046"/>
    </source>
</evidence>
<sequence>MYKEVGALVTNRVLCLVPLVAWFEDWMFVRKFKTLDILYITIEVVGIVLVVVGLTISNLEPENLASVLQRPLLNNDVQETSDTSQFYQNVREVEDGMTSDEEVKNTSYLRSQSFNTGRNPFPPLVEVPRQDR</sequence>
<proteinExistence type="predicted"/>
<evidence type="ECO:0000256" key="1">
    <source>
        <dbReference type="SAM" id="Phobius"/>
    </source>
</evidence>
<feature type="transmembrane region" description="Helical" evidence="1">
    <location>
        <begin position="35"/>
        <end position="56"/>
    </location>
</feature>
<dbReference type="AlphaFoldDB" id="A0A9W9YN74"/>
<gene>
    <name evidence="2" type="ORF">OS493_024406</name>
</gene>
<accession>A0A9W9YN74</accession>
<organism evidence="2 3">
    <name type="scientific">Desmophyllum pertusum</name>
    <dbReference type="NCBI Taxonomy" id="174260"/>
    <lineage>
        <taxon>Eukaryota</taxon>
        <taxon>Metazoa</taxon>
        <taxon>Cnidaria</taxon>
        <taxon>Anthozoa</taxon>
        <taxon>Hexacorallia</taxon>
        <taxon>Scleractinia</taxon>
        <taxon>Caryophylliina</taxon>
        <taxon>Caryophylliidae</taxon>
        <taxon>Desmophyllum</taxon>
    </lineage>
</organism>
<keyword evidence="1" id="KW-0812">Transmembrane</keyword>
<dbReference type="EMBL" id="MU827320">
    <property type="protein sequence ID" value="KAJ7357593.1"/>
    <property type="molecule type" value="Genomic_DNA"/>
</dbReference>
<protein>
    <submittedName>
        <fullName evidence="2">Uncharacterized protein</fullName>
    </submittedName>
</protein>
<dbReference type="Proteomes" id="UP001163046">
    <property type="component" value="Unassembled WGS sequence"/>
</dbReference>
<reference evidence="2" key="1">
    <citation type="submission" date="2023-01" db="EMBL/GenBank/DDBJ databases">
        <title>Genome assembly of the deep-sea coral Lophelia pertusa.</title>
        <authorList>
            <person name="Herrera S."/>
            <person name="Cordes E."/>
        </authorList>
    </citation>
    <scope>NUCLEOTIDE SEQUENCE</scope>
    <source>
        <strain evidence="2">USNM1676648</strain>
        <tissue evidence="2">Polyp</tissue>
    </source>
</reference>
<comment type="caution">
    <text evidence="2">The sequence shown here is derived from an EMBL/GenBank/DDBJ whole genome shotgun (WGS) entry which is preliminary data.</text>
</comment>